<dbReference type="Gene3D" id="3.40.50.2000">
    <property type="entry name" value="Glycogen Phosphorylase B"/>
    <property type="match status" value="1"/>
</dbReference>
<dbReference type="PANTHER" id="PTHR46401">
    <property type="entry name" value="GLYCOSYLTRANSFERASE WBBK-RELATED"/>
    <property type="match status" value="1"/>
</dbReference>
<evidence type="ECO:0000259" key="2">
    <source>
        <dbReference type="Pfam" id="PF00534"/>
    </source>
</evidence>
<dbReference type="EMBL" id="JACRJB010000067">
    <property type="protein sequence ID" value="MBI5132489.1"/>
    <property type="molecule type" value="Genomic_DNA"/>
</dbReference>
<dbReference type="Pfam" id="PF00534">
    <property type="entry name" value="Glycos_transf_1"/>
    <property type="match status" value="1"/>
</dbReference>
<keyword evidence="1" id="KW-0802">TPR repeat</keyword>
<dbReference type="InterPro" id="IPR011990">
    <property type="entry name" value="TPR-like_helical_dom_sf"/>
</dbReference>
<evidence type="ECO:0000313" key="3">
    <source>
        <dbReference type="EMBL" id="MBI5132489.1"/>
    </source>
</evidence>
<proteinExistence type="predicted"/>
<dbReference type="AlphaFoldDB" id="A0A933S2D3"/>
<dbReference type="SMART" id="SM00028">
    <property type="entry name" value="TPR"/>
    <property type="match status" value="4"/>
</dbReference>
<dbReference type="Pfam" id="PF13432">
    <property type="entry name" value="TPR_16"/>
    <property type="match status" value="2"/>
</dbReference>
<dbReference type="InterPro" id="IPR001296">
    <property type="entry name" value="Glyco_trans_1"/>
</dbReference>
<organism evidence="3 4">
    <name type="scientific">Rhodopseudomonas palustris</name>
    <dbReference type="NCBI Taxonomy" id="1076"/>
    <lineage>
        <taxon>Bacteria</taxon>
        <taxon>Pseudomonadati</taxon>
        <taxon>Pseudomonadota</taxon>
        <taxon>Alphaproteobacteria</taxon>
        <taxon>Hyphomicrobiales</taxon>
        <taxon>Nitrobacteraceae</taxon>
        <taxon>Rhodopseudomonas</taxon>
    </lineage>
</organism>
<feature type="repeat" description="TPR" evidence="1">
    <location>
        <begin position="213"/>
        <end position="246"/>
    </location>
</feature>
<reference evidence="3" key="1">
    <citation type="submission" date="2020-07" db="EMBL/GenBank/DDBJ databases">
        <title>Huge and variable diversity of episymbiotic CPR bacteria and DPANN archaea in groundwater ecosystems.</title>
        <authorList>
            <person name="He C.Y."/>
            <person name="Keren R."/>
            <person name="Whittaker M."/>
            <person name="Farag I.F."/>
            <person name="Doudna J."/>
            <person name="Cate J.H.D."/>
            <person name="Banfield J.F."/>
        </authorList>
    </citation>
    <scope>NUCLEOTIDE SEQUENCE</scope>
    <source>
        <strain evidence="3">NC_groundwater_1818_Pr3_B-0.1um_66_35</strain>
    </source>
</reference>
<evidence type="ECO:0000256" key="1">
    <source>
        <dbReference type="PROSITE-ProRule" id="PRU00339"/>
    </source>
</evidence>
<name>A0A933S2D3_RHOPL</name>
<comment type="caution">
    <text evidence="3">The sequence shown here is derived from an EMBL/GenBank/DDBJ whole genome shotgun (WGS) entry which is preliminary data.</text>
</comment>
<dbReference type="PANTHER" id="PTHR46401:SF8">
    <property type="entry name" value="BLL6006 PROTEIN"/>
    <property type="match status" value="1"/>
</dbReference>
<sequence>MRRWIEGVSRTLRAVLSSSRKADEVAADAVSREEVAQASRLDELSVLLGRAKEALASDQLPLAIELFQQVVASGGFTSEGYYGIGIAARRLGREEEGVAALLAAAASNPPHPEAAFCLAELASAEGREIDARDYYQLAIDVVPTFAGAVLGLGKTEARLGHDEEAAKCYQRAFELSGYPEPGLRYGEWLLVNGDAGRARDVFAAVLKTTPNVAEAEYWLGVAQLALNDVVSAREAFARALAVNPDFVSARTADDFAAIFPARRELRGPRARRPTICLPAMQFRTGWLGGQIYLLNFARILSVLPKAQRPRLVVVVMDDWAERSGFRDIVEELARCEAVIGVFDTQQNPIAATPALRRYLRGDEVASSDRRSRLFDAIDWTFPVLYPSWGMATVPRPIYWIPDFQHRFWPGYFAKEELVARDRDIKALSVRDVPIVFSSADAQSHFAQFYPDARSHSHVWHFHTEPDDLADAADSSQFADLGLPDRFYYTPNQFWQHKDHETLFRGLRLLLDRGCDVTFVCTGSDLRNSSDPYQQRLLALIDELELGDHLRLVGVLPRSLQFELFRRACAIIQPSLFEGWSTVIEDARALGRPMIVSDIPLHREQIEGEAVFFAAQDPASLAEAVAGIDASLAPGPDLVREAAASAQMRRKLEESAASFLAVIGGR</sequence>
<dbReference type="SUPFAM" id="SSF48452">
    <property type="entry name" value="TPR-like"/>
    <property type="match status" value="1"/>
</dbReference>
<dbReference type="Gene3D" id="1.25.40.10">
    <property type="entry name" value="Tetratricopeptide repeat domain"/>
    <property type="match status" value="2"/>
</dbReference>
<dbReference type="InterPro" id="IPR019734">
    <property type="entry name" value="TPR_rpt"/>
</dbReference>
<dbReference type="GO" id="GO:0016757">
    <property type="term" value="F:glycosyltransferase activity"/>
    <property type="evidence" value="ECO:0007669"/>
    <property type="project" value="InterPro"/>
</dbReference>
<protein>
    <submittedName>
        <fullName evidence="3">Glycosyltransferase</fullName>
    </submittedName>
</protein>
<dbReference type="Proteomes" id="UP000782519">
    <property type="component" value="Unassembled WGS sequence"/>
</dbReference>
<accession>A0A933S2D3</accession>
<dbReference type="PROSITE" id="PS50005">
    <property type="entry name" value="TPR"/>
    <property type="match status" value="1"/>
</dbReference>
<gene>
    <name evidence="3" type="ORF">HZA66_23870</name>
</gene>
<dbReference type="SUPFAM" id="SSF53756">
    <property type="entry name" value="UDP-Glycosyltransferase/glycogen phosphorylase"/>
    <property type="match status" value="1"/>
</dbReference>
<evidence type="ECO:0000313" key="4">
    <source>
        <dbReference type="Proteomes" id="UP000782519"/>
    </source>
</evidence>
<feature type="domain" description="Glycosyl transferase family 1" evidence="2">
    <location>
        <begin position="486"/>
        <end position="625"/>
    </location>
</feature>